<keyword evidence="9" id="KW-0812">Transmembrane</keyword>
<evidence type="ECO:0000256" key="3">
    <source>
        <dbReference type="ARBA" id="ARBA00022729"/>
    </source>
</evidence>
<dbReference type="GO" id="GO:0016020">
    <property type="term" value="C:membrane"/>
    <property type="evidence" value="ECO:0007669"/>
    <property type="project" value="InterPro"/>
</dbReference>
<evidence type="ECO:0000256" key="5">
    <source>
        <dbReference type="ARBA" id="ARBA00022837"/>
    </source>
</evidence>
<dbReference type="Proteomes" id="UP000593565">
    <property type="component" value="Unassembled WGS sequence"/>
</dbReference>
<keyword evidence="2" id="KW-0479">Metal-binding</keyword>
<feature type="domain" description="Calx-beta" evidence="11">
    <location>
        <begin position="2179"/>
        <end position="2283"/>
    </location>
</feature>
<dbReference type="Pfam" id="PF19309">
    <property type="entry name" value="Frem_N"/>
    <property type="match status" value="1"/>
</dbReference>
<feature type="repeat" description="CSPG" evidence="8">
    <location>
        <begin position="500"/>
        <end position="612"/>
    </location>
</feature>
<proteinExistence type="inferred from homology"/>
<dbReference type="GO" id="GO:0007154">
    <property type="term" value="P:cell communication"/>
    <property type="evidence" value="ECO:0007669"/>
    <property type="project" value="InterPro"/>
</dbReference>
<keyword evidence="9" id="KW-0472">Membrane</keyword>
<evidence type="ECO:0000256" key="8">
    <source>
        <dbReference type="PROSITE-ProRule" id="PRU01201"/>
    </source>
</evidence>
<dbReference type="PROSITE" id="PS51854">
    <property type="entry name" value="CSPG"/>
    <property type="match status" value="12"/>
</dbReference>
<feature type="repeat" description="CSPG" evidence="8">
    <location>
        <begin position="1239"/>
        <end position="1335"/>
    </location>
</feature>
<feature type="repeat" description="CSPG" evidence="8">
    <location>
        <begin position="881"/>
        <end position="973"/>
    </location>
</feature>
<accession>A0A7J6AJ29</accession>
<organism evidence="12 13">
    <name type="scientific">Ameiurus melas</name>
    <name type="common">Black bullhead</name>
    <name type="synonym">Silurus melas</name>
    <dbReference type="NCBI Taxonomy" id="219545"/>
    <lineage>
        <taxon>Eukaryota</taxon>
        <taxon>Metazoa</taxon>
        <taxon>Chordata</taxon>
        <taxon>Craniata</taxon>
        <taxon>Vertebrata</taxon>
        <taxon>Euteleostomi</taxon>
        <taxon>Actinopterygii</taxon>
        <taxon>Neopterygii</taxon>
        <taxon>Teleostei</taxon>
        <taxon>Ostariophysi</taxon>
        <taxon>Siluriformes</taxon>
        <taxon>Ictaluridae</taxon>
        <taxon>Ameiurus</taxon>
    </lineage>
</organism>
<feature type="repeat" description="CSPG" evidence="8">
    <location>
        <begin position="1468"/>
        <end position="1562"/>
    </location>
</feature>
<feature type="repeat" description="CSPG" evidence="8">
    <location>
        <begin position="1596"/>
        <end position="1693"/>
    </location>
</feature>
<feature type="repeat" description="CSPG" evidence="8">
    <location>
        <begin position="637"/>
        <end position="743"/>
    </location>
</feature>
<comment type="similarity">
    <text evidence="1">Belongs to the FRAS1 family.</text>
</comment>
<keyword evidence="6" id="KW-0130">Cell adhesion</keyword>
<evidence type="ECO:0000256" key="10">
    <source>
        <dbReference type="SAM" id="SignalP"/>
    </source>
</evidence>
<dbReference type="SMART" id="SM00237">
    <property type="entry name" value="Calx_beta"/>
    <property type="match status" value="5"/>
</dbReference>
<feature type="repeat" description="CSPG" evidence="8">
    <location>
        <begin position="764"/>
        <end position="855"/>
    </location>
</feature>
<evidence type="ECO:0000256" key="7">
    <source>
        <dbReference type="ARBA" id="ARBA00023180"/>
    </source>
</evidence>
<dbReference type="InterPro" id="IPR045658">
    <property type="entry name" value="FRAS1-rel_N"/>
</dbReference>
<dbReference type="InterPro" id="IPR051561">
    <property type="entry name" value="FRAS1_ECM"/>
</dbReference>
<dbReference type="InterPro" id="IPR038081">
    <property type="entry name" value="CalX-like_sf"/>
</dbReference>
<sequence>MMERCLWFILVSSVAGSYGRQASGHGLSYAHRAELSEDSILVANNRIRVPFGRSLFIDPINDLVIEVQPGDRCSLIVLDNDPLSQRPGHLSPKKFPCEFGPNDVKYSHLGSRSPAEDRVRLQLRYDTQAETIIIPFMLEIEVLFTQLEIVTKNMPLTVDKLHGVSNSIDRRILEFTYDRNSEQCEVTSLAASSALPRYCGVTDESKLEKMMDCDAFLRADIRYKHTSVHKSPDRDYIPMVVELRNKENNLLKQEFFHIMIRIREGRKNSPPKPSFVAMMMMEIDQFVMTALTPDMLAAEDTESDPDDLIFNITTPFSFEEGYIVSTDDRNLPITSFYQRDIKDLKIAYKPPSMDSDMERIFQIEFEVLDTDGGVSEPFAFMIVIKPMNTLAPVVTKNTGQLLYEGQSRPLFTQNNLEISDEDNLDGVRLTVVNGLRHGDLTILGSSMNYFTPADLQVGIVVYQHDGSDTYSDNIIFRMTDGKNEVEFLFPITIVPTDDEPPIINANTGLVVFKNQMIPISPLMLSAADIDSEDSTIKFTIEPPLSTIGDVLLRQSEAPEDPSSWKFNTEDGLYEKAVTEWLQKDITDGKLFYRHVGPHITETVTDQFIFKAQDDADPPNQSDENTFSIRILPIDDVPPVLFPGTSLQITVHEYQMTAFNKYVLCYTDLDSDDRDLKYTITQPPTDTDESHPVRFGSVVLTEHPDTEVSEFTQAQVNHHKISYSPPDIELGITAHVAQFSFIVEDTAGNSVIGIFTILVQPVNNKPPEITNTGFTVFERGMHILTNAELDTTDLDTDSKQISFTLSQSPQHGQVQLSFADFIKGNAFSLADISEGRISYVHNGDETTSDAFKLDVSDGVHIVPITVRIAVTPIDDEMPTLTLPVGTLGSHLSVLENGAIEITVRVIQGKDEDTDDLRLTFIVENAPAYGEILVNGIPSNMFTQADIINGLVTYTHTSGEIGLSSKQDHFNLTLTDMSDEWAVGGNKISGVSVHVTILPVDNQAPVVKVVPIFNVTEGDRNIIGGHQIIVEDVDTLIEDILCTIIDQPNSGYMENISPAPGSEKSRSGTAISAFSIRDVHDGHICYAQSIHKGVEPVEDRFTFRCSDGVSFSERHFFPIVIIPTNDEKPEIFMREFVVMEGMNVIIDAPILNGVDADIPVEDLTFIISKPPKHGFILDQLITGSFPVTNFTLEQIKDASSIIYEHDDSETTEDKFNVILTDGKHIVEGTVMIMIIAVDDETPRLAINDGLEIEIGETKEINNKILKATDLDSEDSTLTFIIRYGPGQGNLKRKTDHGPFENITVGMNFTQMELDQGRVFYKHNGQEGVRDLIKFDVTDGSNPLIDRFLYITVSNIDRVFPEVVSKGVSLKEGGSVMLTTDLLSTSDLNSPDEKLVFTITRAPVRGHLESTDTPGMPIVSFTQLQLAGSKIYYMHTSDDEIKMDSFEFEVTDGYNPVFRTFRVSIVDVDNKKPVLTVHELLVSEGHSKFITPFELTVEDQDTAEEFLKFTVTQLPIHGKLLFNNSRSVTSFTKQDLNENLISYKHDKHDKHGTESYQDSFSFTVTDGTHTDFYVFPDTVFETRRPQVMKISISLIDNGVPQIVVNKGVQTLKVLPTTYLGYPITSKVLKAEDRDSSPETLVFHITTQPEHGYLINLQKGNDSINRFTQVDIDDLNIYYVLKNKNNATSDTFIFYVEDNGGHKLKEQHFRLDWSWISLQKQNYMVDEQAGVLEVVLRRRGYLGETSFVGIGTLDGSAEKEKDFQGKFQKQVQFNPGQSTATWKIKILSDGKYEQSETFNIILSEPVMATLESPAVATVEIVDPEDESTVFIPQARLVVEEDIGELLVPLHRRGDVSEELMVLCYTLQGSATGTAPSTVLSFSDFISRPEGQTSVLRFEKGETEKLCRVVIIDDSLYEPKESFNVSLSMVLGGRLGSEYPSTCISILPDLDDAPVFNFGDAKYHVDESHGHIDVRVWRTGTDLSKAATVTVRSRKTDPMSAEAGVDYVGISKNLDFAPGVNMQTIRVTILDDLSQPLLEGTEKFELVLCLPSNAILGELAKATILINDSISDLPKMQFKHPLLTGEECDRHLTAVVQRSGDITHQSTVRCYTRQGSAQVASDFEERPNTDASIITFLPGDTEKLCMLTLVDDSVYEEEEEMRLVLGSATSDSPYGATIGTKNETLVKIKDSADKPIIKFAETKLSVNEPKESGKISFVRIHVRRVGDSSKVSVVRIHTKDGSAVSGEDYHPISQDVEFKEGDTEHFVEVEVLFDGAREMREAFTVHLKPDENMVAEIQMSKAIVYIEETNSMADVTFPSLPHVVSLLHYDDVRRTIHNAHPPAGYPVVCVTACNPKHPEYEKTGSICASEHINNTLTHYRWLVSAPTGPDRITSPIREVDIDTFFTSSKIITLDSIYFQAGSRVQCAARAVNSNGDEGLELSSPIISISMKEGMCPPRKVGTVGAEPFSAKLHYTGTEDPEHANLIKLSVTMPHTDGMLPVLSTRALSNFELTLSPDGSRVGNHRCSNLLDFDEVSTRHGFLTKATKSAEQMGESSPYQFNSTMRGLNTLRFYRNLNLEACLWEFVSYYDMSELLTDCGGSIGTDGQVLNLVQSYVTLRVPLHVSYVFHSPVGTSGWQHFDLQSELRLTFVYDTAILWRDGLGSPPQAELQGALYPASMRINKMGRLVVNFRTKAHFRGLFVASHHASSLTSVVISTAHPGLTFNLSLVRTEPTYSQPVQQWTFTSDFAVRDYSGTYTVKLIPCITALNIEYSVPAVCNPRELLTFDLDIRFQQVSDPVAVEFNLNTRMFLLSKRSVWLSDGSMGFGQESDAAFSEGDTIYGRVMVDPVHNLGDSFHCNIEKVYLCTGADGYVPKYNPTKFEFGCLADSPSLLYRFKIIDKAQPETQALSFGDLKFNAVLAVDDPSALSLVKQPGSDGFRLDSTPLFQVAAGREWYIHTIYNVRSRDNANRGIGKRSVEYHSFVSHNTRARRSNQDAPAIAEMISVEHNRGTNIMHITLERQQAVQAGEVSAEGLIQHEIGNHGSEEEAVMATGVSVGLLIFSLIVAMLVLLLRSQRRPEKEVRRRSEKEGLTVSASMQPVILRSGFEGSDGSEV</sequence>
<dbReference type="Gene3D" id="2.60.40.2030">
    <property type="match status" value="5"/>
</dbReference>
<gene>
    <name evidence="12" type="ORF">AMELA_G00147440</name>
</gene>
<dbReference type="GO" id="GO:0009653">
    <property type="term" value="P:anatomical structure morphogenesis"/>
    <property type="evidence" value="ECO:0007669"/>
    <property type="project" value="TreeGrafter"/>
</dbReference>
<feature type="domain" description="Calx-beta" evidence="11">
    <location>
        <begin position="1938"/>
        <end position="2044"/>
    </location>
</feature>
<dbReference type="Pfam" id="PF03160">
    <property type="entry name" value="Calx-beta"/>
    <property type="match status" value="3"/>
</dbReference>
<reference evidence="12 13" key="1">
    <citation type="submission" date="2020-02" db="EMBL/GenBank/DDBJ databases">
        <title>A chromosome-scale genome assembly of the black bullhead catfish (Ameiurus melas).</title>
        <authorList>
            <person name="Wen M."/>
            <person name="Zham M."/>
            <person name="Cabau C."/>
            <person name="Klopp C."/>
            <person name="Donnadieu C."/>
            <person name="Roques C."/>
            <person name="Bouchez O."/>
            <person name="Lampietro C."/>
            <person name="Jouanno E."/>
            <person name="Herpin A."/>
            <person name="Louis A."/>
            <person name="Berthelot C."/>
            <person name="Parey E."/>
            <person name="Roest-Crollius H."/>
            <person name="Braasch I."/>
            <person name="Postlethwait J."/>
            <person name="Robinson-Rechavi M."/>
            <person name="Echchiki A."/>
            <person name="Begum T."/>
            <person name="Montfort J."/>
            <person name="Schartl M."/>
            <person name="Bobe J."/>
            <person name="Guiguen Y."/>
        </authorList>
    </citation>
    <scope>NUCLEOTIDE SEQUENCE [LARGE SCALE GENOMIC DNA]</scope>
    <source>
        <strain evidence="12">M_S1</strain>
        <tissue evidence="12">Blood</tissue>
    </source>
</reference>
<evidence type="ECO:0000256" key="4">
    <source>
        <dbReference type="ARBA" id="ARBA00022737"/>
    </source>
</evidence>
<evidence type="ECO:0000256" key="6">
    <source>
        <dbReference type="ARBA" id="ARBA00022889"/>
    </source>
</evidence>
<keyword evidence="3 10" id="KW-0732">Signal</keyword>
<feature type="repeat" description="CSPG" evidence="8">
    <location>
        <begin position="1002"/>
        <end position="1104"/>
    </location>
</feature>
<keyword evidence="4" id="KW-0677">Repeat</keyword>
<keyword evidence="5" id="KW-0106">Calcium</keyword>
<dbReference type="InterPro" id="IPR003644">
    <property type="entry name" value="Calx_beta"/>
</dbReference>
<feature type="repeat" description="CSPG" evidence="8">
    <location>
        <begin position="272"/>
        <end position="368"/>
    </location>
</feature>
<dbReference type="GO" id="GO:0046872">
    <property type="term" value="F:metal ion binding"/>
    <property type="evidence" value="ECO:0007669"/>
    <property type="project" value="UniProtKB-KW"/>
</dbReference>
<dbReference type="PANTHER" id="PTHR45739">
    <property type="entry name" value="MATRIX PROTEIN, PUTATIVE-RELATED"/>
    <property type="match status" value="1"/>
</dbReference>
<evidence type="ECO:0000256" key="1">
    <source>
        <dbReference type="ARBA" id="ARBA00005529"/>
    </source>
</evidence>
<feature type="domain" description="Calx-beta" evidence="11">
    <location>
        <begin position="1812"/>
        <end position="1923"/>
    </location>
</feature>
<feature type="signal peptide" evidence="10">
    <location>
        <begin position="1"/>
        <end position="19"/>
    </location>
</feature>
<dbReference type="Pfam" id="PF16184">
    <property type="entry name" value="Cadherin_3"/>
    <property type="match status" value="12"/>
</dbReference>
<feature type="chain" id="PRO_5029606474" description="Calx-beta domain-containing protein" evidence="10">
    <location>
        <begin position="20"/>
        <end position="3110"/>
    </location>
</feature>
<evidence type="ECO:0000313" key="12">
    <source>
        <dbReference type="EMBL" id="KAF4082067.1"/>
    </source>
</evidence>
<feature type="transmembrane region" description="Helical" evidence="9">
    <location>
        <begin position="3044"/>
        <end position="3068"/>
    </location>
</feature>
<feature type="repeat" description="CSPG" evidence="8">
    <location>
        <begin position="1356"/>
        <end position="1448"/>
    </location>
</feature>
<evidence type="ECO:0000313" key="13">
    <source>
        <dbReference type="Proteomes" id="UP000593565"/>
    </source>
</evidence>
<comment type="caution">
    <text evidence="12">The sequence shown here is derived from an EMBL/GenBank/DDBJ whole genome shotgun (WGS) entry which is preliminary data.</text>
</comment>
<name>A0A7J6AJ29_AMEME</name>
<evidence type="ECO:0000256" key="2">
    <source>
        <dbReference type="ARBA" id="ARBA00022723"/>
    </source>
</evidence>
<evidence type="ECO:0000259" key="11">
    <source>
        <dbReference type="SMART" id="SM00237"/>
    </source>
</evidence>
<evidence type="ECO:0000256" key="9">
    <source>
        <dbReference type="SAM" id="Phobius"/>
    </source>
</evidence>
<feature type="domain" description="Calx-beta" evidence="11">
    <location>
        <begin position="2055"/>
        <end position="2161"/>
    </location>
</feature>
<dbReference type="SUPFAM" id="SSF141072">
    <property type="entry name" value="CalX-like"/>
    <property type="match status" value="5"/>
</dbReference>
<keyword evidence="9" id="KW-1133">Transmembrane helix</keyword>
<feature type="domain" description="Calx-beta" evidence="11">
    <location>
        <begin position="1700"/>
        <end position="1799"/>
    </location>
</feature>
<keyword evidence="7" id="KW-0325">Glycoprotein</keyword>
<dbReference type="EMBL" id="JAAGNN010000012">
    <property type="protein sequence ID" value="KAF4082067.1"/>
    <property type="molecule type" value="Genomic_DNA"/>
</dbReference>
<dbReference type="PANTHER" id="PTHR45739:SF4">
    <property type="entry name" value="FRAS1-RELATED EXTRACELLULAR MATRIX PROTEIN 2"/>
    <property type="match status" value="1"/>
</dbReference>
<dbReference type="InterPro" id="IPR039005">
    <property type="entry name" value="CSPG_rpt"/>
</dbReference>
<keyword evidence="13" id="KW-1185">Reference proteome</keyword>
<dbReference type="GO" id="GO:0007155">
    <property type="term" value="P:cell adhesion"/>
    <property type="evidence" value="ECO:0007669"/>
    <property type="project" value="UniProtKB-KW"/>
</dbReference>
<protein>
    <recommendedName>
        <fullName evidence="11">Calx-beta domain-containing protein</fullName>
    </recommendedName>
</protein>
<feature type="repeat" description="CSPG" evidence="8">
    <location>
        <begin position="1125"/>
        <end position="1218"/>
    </location>
</feature>
<feature type="repeat" description="CSPG" evidence="8">
    <location>
        <begin position="391"/>
        <end position="479"/>
    </location>
</feature>